<evidence type="ECO:0000313" key="6">
    <source>
        <dbReference type="EMBL" id="ODM94410.1"/>
    </source>
</evidence>
<dbReference type="GO" id="GO:2000036">
    <property type="term" value="P:regulation of stem cell population maintenance"/>
    <property type="evidence" value="ECO:0007669"/>
    <property type="project" value="UniProtKB-ARBA"/>
</dbReference>
<name>A0A1D2MMX3_ORCCI</name>
<accession>A0A1D2MMX3</accession>
<feature type="domain" description="NOT2/NOT3/NOT5 C-terminal" evidence="5">
    <location>
        <begin position="183"/>
        <end position="267"/>
    </location>
</feature>
<keyword evidence="2" id="KW-0805">Transcription regulation</keyword>
<dbReference type="InterPro" id="IPR007282">
    <property type="entry name" value="NOT2/3/5_C"/>
</dbReference>
<evidence type="ECO:0000313" key="7">
    <source>
        <dbReference type="Proteomes" id="UP000094527"/>
    </source>
</evidence>
<dbReference type="OMA" id="QQDHAKI"/>
<proteinExistence type="inferred from homology"/>
<dbReference type="InterPro" id="IPR040168">
    <property type="entry name" value="Not2/3/5"/>
</dbReference>
<keyword evidence="7" id="KW-1185">Reference proteome</keyword>
<organism evidence="6 7">
    <name type="scientific">Orchesella cincta</name>
    <name type="common">Springtail</name>
    <name type="synonym">Podura cincta</name>
    <dbReference type="NCBI Taxonomy" id="48709"/>
    <lineage>
        <taxon>Eukaryota</taxon>
        <taxon>Metazoa</taxon>
        <taxon>Ecdysozoa</taxon>
        <taxon>Arthropoda</taxon>
        <taxon>Hexapoda</taxon>
        <taxon>Collembola</taxon>
        <taxon>Entomobryomorpha</taxon>
        <taxon>Entomobryoidea</taxon>
        <taxon>Orchesellidae</taxon>
        <taxon>Orchesellinae</taxon>
        <taxon>Orchesella</taxon>
    </lineage>
</organism>
<comment type="caution">
    <text evidence="6">The sequence shown here is derived from an EMBL/GenBank/DDBJ whole genome shotgun (WGS) entry which is preliminary data.</text>
</comment>
<keyword evidence="3" id="KW-0804">Transcription</keyword>
<dbReference type="EMBL" id="LJIJ01000809">
    <property type="protein sequence ID" value="ODM94410.1"/>
    <property type="molecule type" value="Genomic_DNA"/>
</dbReference>
<dbReference type="STRING" id="48709.A0A1D2MMX3"/>
<evidence type="ECO:0000256" key="4">
    <source>
        <dbReference type="SAM" id="MobiDB-lite"/>
    </source>
</evidence>
<dbReference type="Gene3D" id="2.30.30.1020">
    <property type="entry name" value="CCR4-NOT complex subunit 2/3/5, C-terminal domain"/>
    <property type="match status" value="1"/>
</dbReference>
<reference evidence="6 7" key="1">
    <citation type="journal article" date="2016" name="Genome Biol. Evol.">
        <title>Gene Family Evolution Reflects Adaptation to Soil Environmental Stressors in the Genome of the Collembolan Orchesella cincta.</title>
        <authorList>
            <person name="Faddeeva-Vakhrusheva A."/>
            <person name="Derks M.F."/>
            <person name="Anvar S.Y."/>
            <person name="Agamennone V."/>
            <person name="Suring W."/>
            <person name="Smit S."/>
            <person name="van Straalen N.M."/>
            <person name="Roelofs D."/>
        </authorList>
    </citation>
    <scope>NUCLEOTIDE SEQUENCE [LARGE SCALE GENOMIC DNA]</scope>
    <source>
        <tissue evidence="6">Mixed pool</tissue>
    </source>
</reference>
<dbReference type="GO" id="GO:0030015">
    <property type="term" value="C:CCR4-NOT core complex"/>
    <property type="evidence" value="ECO:0007669"/>
    <property type="project" value="InterPro"/>
</dbReference>
<feature type="region of interest" description="Disordered" evidence="4">
    <location>
        <begin position="268"/>
        <end position="290"/>
    </location>
</feature>
<evidence type="ECO:0000256" key="2">
    <source>
        <dbReference type="ARBA" id="ARBA00023015"/>
    </source>
</evidence>
<evidence type="ECO:0000256" key="1">
    <source>
        <dbReference type="ARBA" id="ARBA00007682"/>
    </source>
</evidence>
<dbReference type="Pfam" id="PF04153">
    <property type="entry name" value="NOT2_3_5_C"/>
    <property type="match status" value="1"/>
</dbReference>
<dbReference type="GO" id="GO:0006355">
    <property type="term" value="P:regulation of DNA-templated transcription"/>
    <property type="evidence" value="ECO:0007669"/>
    <property type="project" value="InterPro"/>
</dbReference>
<protein>
    <recommendedName>
        <fullName evidence="5">NOT2/NOT3/NOT5 C-terminal domain-containing protein</fullName>
    </recommendedName>
</protein>
<gene>
    <name evidence="6" type="ORF">Ocin01_12273</name>
</gene>
<dbReference type="OrthoDB" id="25391at2759"/>
<feature type="compositionally biased region" description="Low complexity" evidence="4">
    <location>
        <begin position="37"/>
        <end position="49"/>
    </location>
</feature>
<evidence type="ECO:0000256" key="3">
    <source>
        <dbReference type="ARBA" id="ARBA00023163"/>
    </source>
</evidence>
<sequence length="290" mass="33204">MESYTSLKHYFEQSSDFKLANGNGGMSLEQRSAQNQLPSLSPLPATSSPNKSELEFNFSMNPFASVHCQPKHTTFSENGDVHNLPKSMLQDQYGVAGLMVGRKLAAKGMAPYANGVHIADDLLDKPDLYEPLHERFGGPFHNTQLETDRQEQVLNPDYLVSSRMISENRVSGIDDLRRLWALRLDNCKEDVLFFLFYSFPKDALQLVAANHLYVKGWRYHTEYKIWMQRTNSYGFVSDGSREKGVYIYFDYRIWKLMRTECVVDLSKLEGPPNKPPEPGQQPQCFSRENA</sequence>
<dbReference type="Proteomes" id="UP000094527">
    <property type="component" value="Unassembled WGS sequence"/>
</dbReference>
<dbReference type="AlphaFoldDB" id="A0A1D2MMX3"/>
<evidence type="ECO:0000259" key="5">
    <source>
        <dbReference type="Pfam" id="PF04153"/>
    </source>
</evidence>
<dbReference type="InterPro" id="IPR038635">
    <property type="entry name" value="CCR4-NOT_su2/3/5_C_sf"/>
</dbReference>
<feature type="region of interest" description="Disordered" evidence="4">
    <location>
        <begin position="22"/>
        <end position="54"/>
    </location>
</feature>
<comment type="similarity">
    <text evidence="1">Belongs to the CNOT2/3/5 family.</text>
</comment>
<dbReference type="PANTHER" id="PTHR23326">
    <property type="entry name" value="CCR4 NOT-RELATED"/>
    <property type="match status" value="1"/>
</dbReference>